<evidence type="ECO:0000256" key="1">
    <source>
        <dbReference type="SAM" id="Coils"/>
    </source>
</evidence>
<gene>
    <name evidence="4" type="ORF">GCM10009117_09700</name>
</gene>
<reference evidence="4 5" key="1">
    <citation type="journal article" date="2019" name="Int. J. Syst. Evol. Microbiol.">
        <title>The Global Catalogue of Microorganisms (GCM) 10K type strain sequencing project: providing services to taxonomists for standard genome sequencing and annotation.</title>
        <authorList>
            <consortium name="The Broad Institute Genomics Platform"/>
            <consortium name="The Broad Institute Genome Sequencing Center for Infectious Disease"/>
            <person name="Wu L."/>
            <person name="Ma J."/>
        </authorList>
    </citation>
    <scope>NUCLEOTIDE SEQUENCE [LARGE SCALE GENOMIC DNA]</scope>
    <source>
        <strain evidence="4 5">JCM 16082</strain>
    </source>
</reference>
<dbReference type="Proteomes" id="UP001500507">
    <property type="component" value="Unassembled WGS sequence"/>
</dbReference>
<keyword evidence="5" id="KW-1185">Reference proteome</keyword>
<organism evidence="4 5">
    <name type="scientific">Gangjinia marincola</name>
    <dbReference type="NCBI Taxonomy" id="578463"/>
    <lineage>
        <taxon>Bacteria</taxon>
        <taxon>Pseudomonadati</taxon>
        <taxon>Bacteroidota</taxon>
        <taxon>Flavobacteriia</taxon>
        <taxon>Flavobacteriales</taxon>
        <taxon>Flavobacteriaceae</taxon>
        <taxon>Gangjinia</taxon>
    </lineage>
</organism>
<dbReference type="EMBL" id="BAAAFG010000012">
    <property type="protein sequence ID" value="GAA0871824.1"/>
    <property type="molecule type" value="Genomic_DNA"/>
</dbReference>
<accession>A0ABN1MFC6</accession>
<protein>
    <recommendedName>
        <fullName evidence="6">Peptidase S74 domain-containing protein</fullName>
    </recommendedName>
</protein>
<comment type="caution">
    <text evidence="4">The sequence shown here is derived from an EMBL/GenBank/DDBJ whole genome shotgun (WGS) entry which is preliminary data.</text>
</comment>
<keyword evidence="3" id="KW-0472">Membrane</keyword>
<keyword evidence="3" id="KW-0812">Transmembrane</keyword>
<evidence type="ECO:0000313" key="4">
    <source>
        <dbReference type="EMBL" id="GAA0871824.1"/>
    </source>
</evidence>
<evidence type="ECO:0000256" key="2">
    <source>
        <dbReference type="SAM" id="MobiDB-lite"/>
    </source>
</evidence>
<feature type="coiled-coil region" evidence="1">
    <location>
        <begin position="441"/>
        <end position="468"/>
    </location>
</feature>
<proteinExistence type="predicted"/>
<feature type="transmembrane region" description="Helical" evidence="3">
    <location>
        <begin position="30"/>
        <end position="51"/>
    </location>
</feature>
<keyword evidence="1" id="KW-0175">Coiled coil</keyword>
<keyword evidence="3" id="KW-1133">Transmembrane helix</keyword>
<feature type="region of interest" description="Disordered" evidence="2">
    <location>
        <begin position="232"/>
        <end position="253"/>
    </location>
</feature>
<evidence type="ECO:0000256" key="3">
    <source>
        <dbReference type="SAM" id="Phobius"/>
    </source>
</evidence>
<evidence type="ECO:0008006" key="6">
    <source>
        <dbReference type="Google" id="ProtNLM"/>
    </source>
</evidence>
<sequence length="472" mass="50377">MLAERKLTFVITQDSNVNVLNTMVMRIKNYYFTLLAGALLTSTISTAQVGINTSDPQAQLDVVASNQASPADTDGLLVPRIDAFPATNPGADQNSMVVYLTTTVGADAPGFYFWDNATTDWVALGSGGGGSTGDAWLLTGNAGTTPGTNFLGTTDNQNLAFRTNNTSRLLLTTRGQLVPQNVGGSLYIGENSGANEDPTTPRLNTFIGTNTGRSITDGSENVAVGRGAMRRASTSSENNVAIGPEALSNGSGTGNEHLNDIAIGDGAMFNVGTSVNNVAIGNGALQSFGAARQRNIAIGNVTGANFSSPNAKLYIDNPQNLTLFPLIGGDFDDRRVGINRDVNDLVATLTVEGDVFAENGFSTPTNTYPDYVFEEYFTKSSTINPTYRFTSLEDAEAFVKENGHLPGVKSYNEIEANDMTIDLGEVSITNLEKIEELFIYITELNADNKAKEAKIKELEARLARIEQLIEKK</sequence>
<name>A0ABN1MFC6_9FLAO</name>
<evidence type="ECO:0000313" key="5">
    <source>
        <dbReference type="Proteomes" id="UP001500507"/>
    </source>
</evidence>